<comment type="caution">
    <text evidence="2">The sequence shown here is derived from an EMBL/GenBank/DDBJ whole genome shotgun (WGS) entry which is preliminary data.</text>
</comment>
<sequence>MSWRAVLLDTVSLGRLYASGAATFRAPPLSPIPESTAQPSQQDGYTPITLDELFDARTACSSVQQSMLLDCEAADLRLLQPWPHLVPSATASLAEILEDVQRTEETTKERNKRRRAYDRSRRYWKKCPRLSEAADETGSEFDTDSDSCSDREEEQTGAPQSSWTCVYHYRHKASEAPQPCGYENFFTKHECAQCSAPRWDGPMGQMNSCVAAAFQTADLDDTTGMQLQRVCISSADPTRAEACCSPTRV</sequence>
<organism evidence="2 3">
    <name type="scientific">Apatococcus fuscideae</name>
    <dbReference type="NCBI Taxonomy" id="2026836"/>
    <lineage>
        <taxon>Eukaryota</taxon>
        <taxon>Viridiplantae</taxon>
        <taxon>Chlorophyta</taxon>
        <taxon>core chlorophytes</taxon>
        <taxon>Trebouxiophyceae</taxon>
        <taxon>Chlorellales</taxon>
        <taxon>Chlorellaceae</taxon>
        <taxon>Apatococcus</taxon>
    </lineage>
</organism>
<dbReference type="AlphaFoldDB" id="A0AAW1TCI5"/>
<accession>A0AAW1TCI5</accession>
<feature type="region of interest" description="Disordered" evidence="1">
    <location>
        <begin position="135"/>
        <end position="155"/>
    </location>
</feature>
<keyword evidence="3" id="KW-1185">Reference proteome</keyword>
<evidence type="ECO:0000256" key="1">
    <source>
        <dbReference type="SAM" id="MobiDB-lite"/>
    </source>
</evidence>
<evidence type="ECO:0000313" key="3">
    <source>
        <dbReference type="Proteomes" id="UP001485043"/>
    </source>
</evidence>
<evidence type="ECO:0000313" key="2">
    <source>
        <dbReference type="EMBL" id="KAK9866099.1"/>
    </source>
</evidence>
<dbReference type="Proteomes" id="UP001485043">
    <property type="component" value="Unassembled WGS sequence"/>
</dbReference>
<gene>
    <name evidence="2" type="ORF">WJX84_006944</name>
</gene>
<proteinExistence type="predicted"/>
<protein>
    <submittedName>
        <fullName evidence="2">Uncharacterized protein</fullName>
    </submittedName>
</protein>
<name>A0AAW1TCI5_9CHLO</name>
<dbReference type="EMBL" id="JALJOV010000190">
    <property type="protein sequence ID" value="KAK9866099.1"/>
    <property type="molecule type" value="Genomic_DNA"/>
</dbReference>
<reference evidence="2 3" key="1">
    <citation type="journal article" date="2024" name="Nat. Commun.">
        <title>Phylogenomics reveals the evolutionary origins of lichenization in chlorophyte algae.</title>
        <authorList>
            <person name="Puginier C."/>
            <person name="Libourel C."/>
            <person name="Otte J."/>
            <person name="Skaloud P."/>
            <person name="Haon M."/>
            <person name="Grisel S."/>
            <person name="Petersen M."/>
            <person name="Berrin J.G."/>
            <person name="Delaux P.M."/>
            <person name="Dal Grande F."/>
            <person name="Keller J."/>
        </authorList>
    </citation>
    <scope>NUCLEOTIDE SEQUENCE [LARGE SCALE GENOMIC DNA]</scope>
    <source>
        <strain evidence="2 3">SAG 2523</strain>
    </source>
</reference>